<organism evidence="3 4">
    <name type="scientific">Mucuna pruriens</name>
    <name type="common">Velvet bean</name>
    <name type="synonym">Dolichos pruriens</name>
    <dbReference type="NCBI Taxonomy" id="157652"/>
    <lineage>
        <taxon>Eukaryota</taxon>
        <taxon>Viridiplantae</taxon>
        <taxon>Streptophyta</taxon>
        <taxon>Embryophyta</taxon>
        <taxon>Tracheophyta</taxon>
        <taxon>Spermatophyta</taxon>
        <taxon>Magnoliopsida</taxon>
        <taxon>eudicotyledons</taxon>
        <taxon>Gunneridae</taxon>
        <taxon>Pentapetalae</taxon>
        <taxon>rosids</taxon>
        <taxon>fabids</taxon>
        <taxon>Fabales</taxon>
        <taxon>Fabaceae</taxon>
        <taxon>Papilionoideae</taxon>
        <taxon>50 kb inversion clade</taxon>
        <taxon>NPAAA clade</taxon>
        <taxon>indigoferoid/millettioid clade</taxon>
        <taxon>Phaseoleae</taxon>
        <taxon>Mucuna</taxon>
    </lineage>
</organism>
<feature type="non-terminal residue" evidence="3">
    <location>
        <position position="1"/>
    </location>
</feature>
<dbReference type="PANTHER" id="PTHR34072">
    <property type="entry name" value="ENZYMATIC POLYPROTEIN-RELATED"/>
    <property type="match status" value="1"/>
</dbReference>
<sequence length="692" mass="80000">MPFDLCNALSTFQHCMTSIFSNLVQECMEVLMDNFMVYVDSFDACPENLSKMLTRCMDMNLVLNFEKCHFVVNEGIVLGHLVSNRGIEVDISKIDITTSLPNPTSIWEVRLFLGHAGFYRKFIKNFSKIVLPLPGAEEPTHIRPYSSKPNWGMPFELMCDASNSALGAILGQRAGVDKLVHVIAYASRTMDPTQLNYTTIEKELLAIKPNAKLRLIRWMLLLQEFNIEIKDKKGAENGVEDHLSRIEREDDPMPIIDEFPDEQVLHITTPTTWFVGIYNFVAASKFPPEASRLYRERLLNDAKYYIWDDPYLWRLCNDQVYSSNFVMQHLETATMDQLEWPGKYLIAGSIGPPILGTRTNSSPPTKNAKKLEWSLVEDMRCPNYPYYSTKSLMFGVWTSWGHSQSLMALISDQASHFCNKAMSSILHKYGVVHRIATAYHPRPMTKLNLSSVEIEHRAYWAVKQCNLAYDQARKQRKFQLQELDELRLEAYENSRIYKQKVKRFHDQQILRKEFQVDQKVLLFNSRKLHSRWDGPFVITNFSPIFLFKSFSFVANKKLPKPSPCRLRLHLGRCGGDTKGQSKSSASKRVEKKEGRKKETSARRQRERTKQPKVISYNKNIAQSYNMRTCLFRTEEPIAHDYVHPAITAFTFASRNQYLVKGKAQNHAVKWPTSSREKYIGKTKEVIDTNFSI</sequence>
<accession>A0A371HE92</accession>
<evidence type="ECO:0000313" key="3">
    <source>
        <dbReference type="EMBL" id="RDY01097.1"/>
    </source>
</evidence>
<dbReference type="EMBL" id="QJKJ01002839">
    <property type="protein sequence ID" value="RDY01097.1"/>
    <property type="molecule type" value="Genomic_DNA"/>
</dbReference>
<feature type="region of interest" description="Disordered" evidence="1">
    <location>
        <begin position="575"/>
        <end position="611"/>
    </location>
</feature>
<dbReference type="OrthoDB" id="10055717at2759"/>
<dbReference type="Pfam" id="PF17919">
    <property type="entry name" value="RT_RNaseH_2"/>
    <property type="match status" value="1"/>
</dbReference>
<evidence type="ECO:0000256" key="1">
    <source>
        <dbReference type="SAM" id="MobiDB-lite"/>
    </source>
</evidence>
<dbReference type="Gene3D" id="3.30.70.270">
    <property type="match status" value="2"/>
</dbReference>
<dbReference type="Proteomes" id="UP000257109">
    <property type="component" value="Unassembled WGS sequence"/>
</dbReference>
<dbReference type="AlphaFoldDB" id="A0A371HE92"/>
<name>A0A371HE92_MUCPR</name>
<dbReference type="GO" id="GO:0003676">
    <property type="term" value="F:nucleic acid binding"/>
    <property type="evidence" value="ECO:0007669"/>
    <property type="project" value="InterPro"/>
</dbReference>
<dbReference type="InterPro" id="IPR043502">
    <property type="entry name" value="DNA/RNA_pol_sf"/>
</dbReference>
<dbReference type="InterPro" id="IPR012337">
    <property type="entry name" value="RNaseH-like_sf"/>
</dbReference>
<dbReference type="Gene3D" id="3.30.420.10">
    <property type="entry name" value="Ribonuclease H-like superfamily/Ribonuclease H"/>
    <property type="match status" value="1"/>
</dbReference>
<evidence type="ECO:0000259" key="2">
    <source>
        <dbReference type="Pfam" id="PF17919"/>
    </source>
</evidence>
<evidence type="ECO:0000313" key="4">
    <source>
        <dbReference type="Proteomes" id="UP000257109"/>
    </source>
</evidence>
<dbReference type="InterPro" id="IPR036397">
    <property type="entry name" value="RNaseH_sf"/>
</dbReference>
<dbReference type="CDD" id="cd09274">
    <property type="entry name" value="RNase_HI_RT_Ty3"/>
    <property type="match status" value="1"/>
</dbReference>
<dbReference type="InterPro" id="IPR043128">
    <property type="entry name" value="Rev_trsase/Diguanyl_cyclase"/>
</dbReference>
<dbReference type="SUPFAM" id="SSF56672">
    <property type="entry name" value="DNA/RNA polymerases"/>
    <property type="match status" value="1"/>
</dbReference>
<proteinExistence type="predicted"/>
<gene>
    <name evidence="3" type="primary">pol</name>
    <name evidence="3" type="ORF">CR513_15619</name>
</gene>
<feature type="compositionally biased region" description="Basic and acidic residues" evidence="1">
    <location>
        <begin position="587"/>
        <end position="609"/>
    </location>
</feature>
<keyword evidence="4" id="KW-1185">Reference proteome</keyword>
<feature type="domain" description="Reverse transcriptase/retrotransposon-derived protein RNase H-like" evidence="2">
    <location>
        <begin position="147"/>
        <end position="208"/>
    </location>
</feature>
<dbReference type="PANTHER" id="PTHR34072:SF57">
    <property type="entry name" value="RNA-DIRECTED DNA POLYMERASE"/>
    <property type="match status" value="1"/>
</dbReference>
<comment type="caution">
    <text evidence="3">The sequence shown here is derived from an EMBL/GenBank/DDBJ whole genome shotgun (WGS) entry which is preliminary data.</text>
</comment>
<dbReference type="InterPro" id="IPR041577">
    <property type="entry name" value="RT_RNaseH_2"/>
</dbReference>
<protein>
    <submittedName>
        <fullName evidence="3">Retrovirus-related Pol polyprotein</fullName>
    </submittedName>
</protein>
<reference evidence="3" key="1">
    <citation type="submission" date="2018-05" db="EMBL/GenBank/DDBJ databases">
        <title>Draft genome of Mucuna pruriens seed.</title>
        <authorList>
            <person name="Nnadi N.E."/>
            <person name="Vos R."/>
            <person name="Hasami M.H."/>
            <person name="Devisetty U.K."/>
            <person name="Aguiy J.C."/>
        </authorList>
    </citation>
    <scope>NUCLEOTIDE SEQUENCE [LARGE SCALE GENOMIC DNA]</scope>
    <source>
        <strain evidence="3">JCA_2017</strain>
    </source>
</reference>
<dbReference type="SUPFAM" id="SSF53098">
    <property type="entry name" value="Ribonuclease H-like"/>
    <property type="match status" value="1"/>
</dbReference>